<evidence type="ECO:0000256" key="3">
    <source>
        <dbReference type="ARBA" id="ARBA00023125"/>
    </source>
</evidence>
<dbReference type="InterPro" id="IPR011006">
    <property type="entry name" value="CheY-like_superfamily"/>
</dbReference>
<evidence type="ECO:0000313" key="6">
    <source>
        <dbReference type="EMBL" id="OIR08081.1"/>
    </source>
</evidence>
<dbReference type="SUPFAM" id="SSF46894">
    <property type="entry name" value="C-terminal effector domain of the bipartite response regulators"/>
    <property type="match status" value="1"/>
</dbReference>
<dbReference type="EMBL" id="MLJW01000034">
    <property type="protein sequence ID" value="OIR08081.1"/>
    <property type="molecule type" value="Genomic_DNA"/>
</dbReference>
<dbReference type="InterPro" id="IPR039420">
    <property type="entry name" value="WalR-like"/>
</dbReference>
<dbReference type="Pfam" id="PF00486">
    <property type="entry name" value="Trans_reg_C"/>
    <property type="match status" value="1"/>
</dbReference>
<dbReference type="SUPFAM" id="SSF52172">
    <property type="entry name" value="CheY-like"/>
    <property type="match status" value="1"/>
</dbReference>
<dbReference type="InterPro" id="IPR001789">
    <property type="entry name" value="Sig_transdc_resp-reg_receiver"/>
</dbReference>
<feature type="domain" description="OmpR/PhoB-type" evidence="5">
    <location>
        <begin position="118"/>
        <end position="212"/>
    </location>
</feature>
<evidence type="ECO:0000256" key="1">
    <source>
        <dbReference type="ARBA" id="ARBA00022553"/>
    </source>
</evidence>
<dbReference type="CDD" id="cd00383">
    <property type="entry name" value="trans_reg_C"/>
    <property type="match status" value="1"/>
</dbReference>
<feature type="domain" description="Response regulatory" evidence="4">
    <location>
        <begin position="6"/>
        <end position="112"/>
    </location>
</feature>
<keyword evidence="3" id="KW-0238">DNA-binding</keyword>
<proteinExistence type="predicted"/>
<dbReference type="GO" id="GO:0032993">
    <property type="term" value="C:protein-DNA complex"/>
    <property type="evidence" value="ECO:0007669"/>
    <property type="project" value="TreeGrafter"/>
</dbReference>
<evidence type="ECO:0000259" key="4">
    <source>
        <dbReference type="PROSITE" id="PS50110"/>
    </source>
</evidence>
<dbReference type="GO" id="GO:0000976">
    <property type="term" value="F:transcription cis-regulatory region binding"/>
    <property type="evidence" value="ECO:0007669"/>
    <property type="project" value="TreeGrafter"/>
</dbReference>
<keyword evidence="2" id="KW-0902">Two-component regulatory system</keyword>
<dbReference type="GO" id="GO:0000156">
    <property type="term" value="F:phosphorelay response regulator activity"/>
    <property type="evidence" value="ECO:0007669"/>
    <property type="project" value="TreeGrafter"/>
</dbReference>
<dbReference type="PROSITE" id="PS51755">
    <property type="entry name" value="OMPR_PHOB"/>
    <property type="match status" value="1"/>
</dbReference>
<dbReference type="InterPro" id="IPR001867">
    <property type="entry name" value="OmpR/PhoB-type_DNA-bd"/>
</dbReference>
<comment type="caution">
    <text evidence="6">The sequence shown here is derived from an EMBL/GenBank/DDBJ whole genome shotgun (WGS) entry which is preliminary data.</text>
</comment>
<dbReference type="AlphaFoldDB" id="A0A1J5SHX8"/>
<dbReference type="PROSITE" id="PS50110">
    <property type="entry name" value="RESPONSE_REGULATORY"/>
    <property type="match status" value="1"/>
</dbReference>
<dbReference type="GO" id="GO:0005829">
    <property type="term" value="C:cytosol"/>
    <property type="evidence" value="ECO:0007669"/>
    <property type="project" value="TreeGrafter"/>
</dbReference>
<dbReference type="PANTHER" id="PTHR48111:SF40">
    <property type="entry name" value="PHOSPHATE REGULON TRANSCRIPTIONAL REGULATORY PROTEIN PHOB"/>
    <property type="match status" value="1"/>
</dbReference>
<gene>
    <name evidence="6" type="primary">cssR_2</name>
    <name evidence="6" type="ORF">GALL_99470</name>
</gene>
<organism evidence="6">
    <name type="scientific">mine drainage metagenome</name>
    <dbReference type="NCBI Taxonomy" id="410659"/>
    <lineage>
        <taxon>unclassified sequences</taxon>
        <taxon>metagenomes</taxon>
        <taxon>ecological metagenomes</taxon>
    </lineage>
</organism>
<protein>
    <submittedName>
        <fullName evidence="6">Transcriptional regulatory protein CssR</fullName>
    </submittedName>
</protein>
<name>A0A1J5SHX8_9ZZZZ</name>
<dbReference type="Gene3D" id="3.40.50.2300">
    <property type="match status" value="1"/>
</dbReference>
<reference evidence="6" key="1">
    <citation type="submission" date="2016-10" db="EMBL/GenBank/DDBJ databases">
        <title>Sequence of Gallionella enrichment culture.</title>
        <authorList>
            <person name="Poehlein A."/>
            <person name="Muehling M."/>
            <person name="Daniel R."/>
        </authorList>
    </citation>
    <scope>NUCLEOTIDE SEQUENCE</scope>
</reference>
<dbReference type="GO" id="GO:0006355">
    <property type="term" value="P:regulation of DNA-templated transcription"/>
    <property type="evidence" value="ECO:0007669"/>
    <property type="project" value="InterPro"/>
</dbReference>
<dbReference type="InterPro" id="IPR016032">
    <property type="entry name" value="Sig_transdc_resp-reg_C-effctor"/>
</dbReference>
<evidence type="ECO:0000259" key="5">
    <source>
        <dbReference type="PROSITE" id="PS51755"/>
    </source>
</evidence>
<evidence type="ECO:0000256" key="2">
    <source>
        <dbReference type="ARBA" id="ARBA00023012"/>
    </source>
</evidence>
<accession>A0A1J5SHX8</accession>
<dbReference type="SMART" id="SM00862">
    <property type="entry name" value="Trans_reg_C"/>
    <property type="match status" value="1"/>
</dbReference>
<sequence length="214" mass="22655">MAALRKILFLPSTSILAGMLADPLADQGYALCGAASIEEAAAIAGCGLALLDGPDLPADAVARLRRQQGLPPLLLLAADAAQARAGLEQGATDCLQKPVRLAQLLARIATLFQPPPEDGRLRIGRFQFTPTARQIEAEDGAIVGLTEKETAILLFLHQAAPQPIPRETLLHQVWGYAAGATTHTVETHIYTLRRKLGEGVLLTDAGGYRLAGEL</sequence>
<dbReference type="InterPro" id="IPR036388">
    <property type="entry name" value="WH-like_DNA-bd_sf"/>
</dbReference>
<dbReference type="Gene3D" id="1.10.10.10">
    <property type="entry name" value="Winged helix-like DNA-binding domain superfamily/Winged helix DNA-binding domain"/>
    <property type="match status" value="1"/>
</dbReference>
<keyword evidence="1" id="KW-0597">Phosphoprotein</keyword>
<dbReference type="PANTHER" id="PTHR48111">
    <property type="entry name" value="REGULATOR OF RPOS"/>
    <property type="match status" value="1"/>
</dbReference>